<dbReference type="KEGG" id="dpp:DICPUDRAFT_150411"/>
<organism evidence="1 2">
    <name type="scientific">Dictyostelium purpureum</name>
    <name type="common">Slime mold</name>
    <dbReference type="NCBI Taxonomy" id="5786"/>
    <lineage>
        <taxon>Eukaryota</taxon>
        <taxon>Amoebozoa</taxon>
        <taxon>Evosea</taxon>
        <taxon>Eumycetozoa</taxon>
        <taxon>Dictyostelia</taxon>
        <taxon>Dictyosteliales</taxon>
        <taxon>Dictyosteliaceae</taxon>
        <taxon>Dictyostelium</taxon>
    </lineage>
</organism>
<reference evidence="2" key="1">
    <citation type="journal article" date="2011" name="Genome Biol.">
        <title>Comparative genomics of the social amoebae Dictyostelium discoideum and Dictyostelium purpureum.</title>
        <authorList>
            <consortium name="US DOE Joint Genome Institute (JGI-PGF)"/>
            <person name="Sucgang R."/>
            <person name="Kuo A."/>
            <person name="Tian X."/>
            <person name="Salerno W."/>
            <person name="Parikh A."/>
            <person name="Feasley C.L."/>
            <person name="Dalin E."/>
            <person name="Tu H."/>
            <person name="Huang E."/>
            <person name="Barry K."/>
            <person name="Lindquist E."/>
            <person name="Shapiro H."/>
            <person name="Bruce D."/>
            <person name="Schmutz J."/>
            <person name="Salamov A."/>
            <person name="Fey P."/>
            <person name="Gaudet P."/>
            <person name="Anjard C."/>
            <person name="Babu M.M."/>
            <person name="Basu S."/>
            <person name="Bushmanova Y."/>
            <person name="van der Wel H."/>
            <person name="Katoh-Kurasawa M."/>
            <person name="Dinh C."/>
            <person name="Coutinho P.M."/>
            <person name="Saito T."/>
            <person name="Elias M."/>
            <person name="Schaap P."/>
            <person name="Kay R.R."/>
            <person name="Henrissat B."/>
            <person name="Eichinger L."/>
            <person name="Rivero F."/>
            <person name="Putnam N.H."/>
            <person name="West C.M."/>
            <person name="Loomis W.F."/>
            <person name="Chisholm R.L."/>
            <person name="Shaulsky G."/>
            <person name="Strassmann J.E."/>
            <person name="Queller D.C."/>
            <person name="Kuspa A."/>
            <person name="Grigoriev I.V."/>
        </authorList>
    </citation>
    <scope>NUCLEOTIDE SEQUENCE [LARGE SCALE GENOMIC DNA]</scope>
    <source>
        <strain evidence="2">QSDP1</strain>
    </source>
</reference>
<keyword evidence="2" id="KW-1185">Reference proteome</keyword>
<dbReference type="VEuPathDB" id="AmoebaDB:DICPUDRAFT_150411"/>
<accession>F0ZG95</accession>
<dbReference type="Proteomes" id="UP000001064">
    <property type="component" value="Unassembled WGS sequence"/>
</dbReference>
<evidence type="ECO:0008006" key="3">
    <source>
        <dbReference type="Google" id="ProtNLM"/>
    </source>
</evidence>
<name>F0ZG95_DICPU</name>
<proteinExistence type="predicted"/>
<dbReference type="RefSeq" id="XP_003286447.1">
    <property type="nucleotide sequence ID" value="XM_003286399.1"/>
</dbReference>
<evidence type="ECO:0000313" key="2">
    <source>
        <dbReference type="Proteomes" id="UP000001064"/>
    </source>
</evidence>
<dbReference type="GeneID" id="10503830"/>
<evidence type="ECO:0000313" key="1">
    <source>
        <dbReference type="EMBL" id="EGC37019.1"/>
    </source>
</evidence>
<gene>
    <name evidence="1" type="ORF">DICPUDRAFT_150411</name>
</gene>
<protein>
    <recommendedName>
        <fullName evidence="3">J domain-containing protein</fullName>
    </recommendedName>
</protein>
<dbReference type="InterPro" id="IPR036869">
    <property type="entry name" value="J_dom_sf"/>
</dbReference>
<dbReference type="Gene3D" id="1.10.287.110">
    <property type="entry name" value="DnaJ domain"/>
    <property type="match status" value="1"/>
</dbReference>
<dbReference type="InParanoid" id="F0ZG95"/>
<dbReference type="AlphaFoldDB" id="F0ZG95"/>
<dbReference type="SUPFAM" id="SSF46565">
    <property type="entry name" value="Chaperone J-domain"/>
    <property type="match status" value="1"/>
</dbReference>
<sequence>MDTKEKKSIKKPTIKELKELAPILKKSFERFKCLNQYAILQITENSTKEEITSKFNHLYNEYKEESMIIEVLVNAHKMLTNDNQRQIYDTFVYKNEKAVLDQLDKIKKKNKKNTLSNKVCKIL</sequence>
<dbReference type="EMBL" id="GL871010">
    <property type="protein sequence ID" value="EGC37019.1"/>
    <property type="molecule type" value="Genomic_DNA"/>
</dbReference>